<dbReference type="GO" id="GO:0006402">
    <property type="term" value="P:mRNA catabolic process"/>
    <property type="evidence" value="ECO:0007669"/>
    <property type="project" value="TreeGrafter"/>
</dbReference>
<dbReference type="InterPro" id="IPR050180">
    <property type="entry name" value="RNR_Ribonuclease"/>
</dbReference>
<gene>
    <name evidence="2" type="ORF">SAMN04487775_1121</name>
</gene>
<dbReference type="EMBL" id="FORI01000012">
    <property type="protein sequence ID" value="SFJ03559.1"/>
    <property type="molecule type" value="Genomic_DNA"/>
</dbReference>
<dbReference type="RefSeq" id="WP_074933516.1">
    <property type="nucleotide sequence ID" value="NZ_FORI01000012.1"/>
</dbReference>
<dbReference type="Pfam" id="PF00773">
    <property type="entry name" value="RNB"/>
    <property type="match status" value="2"/>
</dbReference>
<dbReference type="Gene3D" id="1.10.10.10">
    <property type="entry name" value="Winged helix-like DNA-binding domain superfamily/Winged helix DNA-binding domain"/>
    <property type="match status" value="1"/>
</dbReference>
<dbReference type="SUPFAM" id="SSF50249">
    <property type="entry name" value="Nucleic acid-binding proteins"/>
    <property type="match status" value="2"/>
</dbReference>
<evidence type="ECO:0000313" key="3">
    <source>
        <dbReference type="Proteomes" id="UP000182737"/>
    </source>
</evidence>
<dbReference type="PANTHER" id="PTHR23355">
    <property type="entry name" value="RIBONUCLEASE"/>
    <property type="match status" value="1"/>
</dbReference>
<organism evidence="2 3">
    <name type="scientific">Treponema bryantii</name>
    <dbReference type="NCBI Taxonomy" id="163"/>
    <lineage>
        <taxon>Bacteria</taxon>
        <taxon>Pseudomonadati</taxon>
        <taxon>Spirochaetota</taxon>
        <taxon>Spirochaetia</taxon>
        <taxon>Spirochaetales</taxon>
        <taxon>Treponemataceae</taxon>
        <taxon>Treponema</taxon>
    </lineage>
</organism>
<name>A0A1I3N2X2_9SPIR</name>
<feature type="domain" description="RNB" evidence="1">
    <location>
        <begin position="256"/>
        <end position="530"/>
    </location>
</feature>
<dbReference type="AlphaFoldDB" id="A0A1I3N2X2"/>
<evidence type="ECO:0000259" key="1">
    <source>
        <dbReference type="SMART" id="SM00955"/>
    </source>
</evidence>
<sequence>MNKLSVVLYKNQPAIVNDRDGDKYIIKFCSQPATASGKKAVYGEQKVREKDVVLLHEGPCSSLDNVLGFSTEGLAAQLVETYELLMSDESTASEAISLSDLAEYSRGGFKADEAWALYSIAAGDVHFQLSQDALKNGEICFTLRSAEEIEALNKKQYEKEHESEIRAAFIARLKSRKLDLPEDAKFMGEVEAFALCKTDKSKVLADAGVPQTIEAAHKLLIDTGIWDFTKNPYPTRFGFSFDSAKDQLGAMPEEERLDVPGVAYAIDSEHSADPDDAVAFDGEYLWVHIADPASSVEPGSKIDIAARDRGTTLYIPEGTSRMLCESCLEDYALGLKEDSHALSFRIKLDDESQIEECQVFKTNVKVKRLTYKYAEEHKEDAELKPLFEIARKNKARREKNGAVTIQMPEVDISVDKETKKVTIEPEARLESNEMIAELMILAGEGAARFAFKNQIPFMFISQEAPDFPDNLPEGWAGQFARIKCMRKRSVGITPAPHAGLGVSFYSQVTSPLRRYGDLISHEQLRAFIDGRHLIAKDDMLERVAAGDAASIAAKKASRQSDTHWKLVYLLQNPDSEYEAFCIDRRGNDALFLIPSLDMQATLHNCSDVQLNDATRLKVSKVDIPEQKVDFSRIK</sequence>
<dbReference type="GO" id="GO:0000175">
    <property type="term" value="F:3'-5'-RNA exonuclease activity"/>
    <property type="evidence" value="ECO:0007669"/>
    <property type="project" value="TreeGrafter"/>
</dbReference>
<dbReference type="PANTHER" id="PTHR23355:SF42">
    <property type="entry name" value="RIBONUCLEASE II, CHLOROPLASTIC_MITOCHONDRIAL"/>
    <property type="match status" value="1"/>
</dbReference>
<dbReference type="Proteomes" id="UP000182737">
    <property type="component" value="Unassembled WGS sequence"/>
</dbReference>
<evidence type="ECO:0000313" key="2">
    <source>
        <dbReference type="EMBL" id="SFJ03559.1"/>
    </source>
</evidence>
<accession>A0A1I3N2X2</accession>
<dbReference type="Gene3D" id="2.40.50.140">
    <property type="entry name" value="Nucleic acid-binding proteins"/>
    <property type="match status" value="1"/>
</dbReference>
<dbReference type="InterPro" id="IPR056404">
    <property type="entry name" value="HTH_RNase_II"/>
</dbReference>
<dbReference type="SMART" id="SM00955">
    <property type="entry name" value="RNB"/>
    <property type="match status" value="1"/>
</dbReference>
<proteinExistence type="predicted"/>
<dbReference type="GO" id="GO:0000932">
    <property type="term" value="C:P-body"/>
    <property type="evidence" value="ECO:0007669"/>
    <property type="project" value="TreeGrafter"/>
</dbReference>
<protein>
    <submittedName>
        <fullName evidence="2">Exoribonuclease-2</fullName>
    </submittedName>
</protein>
<keyword evidence="3" id="KW-1185">Reference proteome</keyword>
<dbReference type="Pfam" id="PF23161">
    <property type="entry name" value="HTH_RNase_II"/>
    <property type="match status" value="1"/>
</dbReference>
<reference evidence="3" key="1">
    <citation type="submission" date="2016-10" db="EMBL/GenBank/DDBJ databases">
        <authorList>
            <person name="Varghese N."/>
            <person name="Submissions S."/>
        </authorList>
    </citation>
    <scope>NUCLEOTIDE SEQUENCE [LARGE SCALE GENOMIC DNA]</scope>
    <source>
        <strain evidence="3">XBD1002</strain>
    </source>
</reference>
<dbReference type="GO" id="GO:0003723">
    <property type="term" value="F:RNA binding"/>
    <property type="evidence" value="ECO:0007669"/>
    <property type="project" value="InterPro"/>
</dbReference>
<dbReference type="OrthoDB" id="9764149at2"/>
<dbReference type="InterPro" id="IPR001900">
    <property type="entry name" value="RNase_II/R"/>
</dbReference>
<dbReference type="InterPro" id="IPR012340">
    <property type="entry name" value="NA-bd_OB-fold"/>
</dbReference>
<dbReference type="InterPro" id="IPR036388">
    <property type="entry name" value="WH-like_DNA-bd_sf"/>
</dbReference>